<dbReference type="Pfam" id="PF00561">
    <property type="entry name" value="Abhydrolase_1"/>
    <property type="match status" value="1"/>
</dbReference>
<accession>A0A073JVG6</accession>
<evidence type="ECO:0000259" key="2">
    <source>
        <dbReference type="Pfam" id="PF00561"/>
    </source>
</evidence>
<evidence type="ECO:0000256" key="1">
    <source>
        <dbReference type="SAM" id="Phobius"/>
    </source>
</evidence>
<organism evidence="3 4">
    <name type="scientific">Bacillus manliponensis</name>
    <dbReference type="NCBI Taxonomy" id="574376"/>
    <lineage>
        <taxon>Bacteria</taxon>
        <taxon>Bacillati</taxon>
        <taxon>Bacillota</taxon>
        <taxon>Bacilli</taxon>
        <taxon>Bacillales</taxon>
        <taxon>Bacillaceae</taxon>
        <taxon>Bacillus</taxon>
        <taxon>Bacillus cereus group</taxon>
    </lineage>
</organism>
<dbReference type="Proteomes" id="UP000027822">
    <property type="component" value="Unassembled WGS sequence"/>
</dbReference>
<dbReference type="GO" id="GO:0016787">
    <property type="term" value="F:hydrolase activity"/>
    <property type="evidence" value="ECO:0007669"/>
    <property type="project" value="UniProtKB-KW"/>
</dbReference>
<dbReference type="Gene3D" id="3.40.50.1820">
    <property type="entry name" value="alpha/beta hydrolase"/>
    <property type="match status" value="1"/>
</dbReference>
<dbReference type="InterPro" id="IPR000073">
    <property type="entry name" value="AB_hydrolase_1"/>
</dbReference>
<keyword evidence="3" id="KW-0378">Hydrolase</keyword>
<protein>
    <submittedName>
        <fullName evidence="3">Hydrolase</fullName>
    </submittedName>
</protein>
<dbReference type="RefSeq" id="WP_034641155.1">
    <property type="nucleotide sequence ID" value="NZ_CBCSJC010000011.1"/>
</dbReference>
<dbReference type="STRING" id="574376.BAMA_05775"/>
<name>A0A073JVG6_9BACI</name>
<dbReference type="SUPFAM" id="SSF53474">
    <property type="entry name" value="alpha/beta-Hydrolases"/>
    <property type="match status" value="1"/>
</dbReference>
<dbReference type="EMBL" id="JOTN01000015">
    <property type="protein sequence ID" value="KEK18290.1"/>
    <property type="molecule type" value="Genomic_DNA"/>
</dbReference>
<comment type="caution">
    <text evidence="3">The sequence shown here is derived from an EMBL/GenBank/DDBJ whole genome shotgun (WGS) entry which is preliminary data.</text>
</comment>
<feature type="transmembrane region" description="Helical" evidence="1">
    <location>
        <begin position="79"/>
        <end position="98"/>
    </location>
</feature>
<dbReference type="eggNOG" id="COG0596">
    <property type="taxonomic scope" value="Bacteria"/>
</dbReference>
<keyword evidence="1" id="KW-0812">Transmembrane</keyword>
<evidence type="ECO:0000313" key="3">
    <source>
        <dbReference type="EMBL" id="KEK18290.1"/>
    </source>
</evidence>
<keyword evidence="1" id="KW-0472">Membrane</keyword>
<feature type="domain" description="AB hydrolase-1" evidence="2">
    <location>
        <begin position="14"/>
        <end position="123"/>
    </location>
</feature>
<sequence>MNLHYKEIKNENSPLMVFLHGGGVSGWMWDKQIEHFKNFHCLVPDLPGQGKSNENRYFSINDSAEQIIQLIEEKSKGKTVIVIGFSLGAQILIAMLSMRPNLIHYAMINSALVKPIPFANMLKRAVTFVHPLIKNKKLAKLQAESMYINNDYFETYYEEVCHMSKDLLAQIMVENMSFTIPNTFKNAQSNILATVGEKEKRIMKDSMTEIVQNNPNCKGVIISEIGHGTSLANPILFHHLIESWIGHSSLPKEIQVMN</sequence>
<dbReference type="PANTHER" id="PTHR43798">
    <property type="entry name" value="MONOACYLGLYCEROL LIPASE"/>
    <property type="match status" value="1"/>
</dbReference>
<keyword evidence="4" id="KW-1185">Reference proteome</keyword>
<dbReference type="OrthoDB" id="9776853at2"/>
<proteinExistence type="predicted"/>
<evidence type="ECO:0000313" key="4">
    <source>
        <dbReference type="Proteomes" id="UP000027822"/>
    </source>
</evidence>
<keyword evidence="1" id="KW-1133">Transmembrane helix</keyword>
<gene>
    <name evidence="3" type="ORF">BAMA_05775</name>
</gene>
<dbReference type="InterPro" id="IPR029058">
    <property type="entry name" value="AB_hydrolase_fold"/>
</dbReference>
<dbReference type="InterPro" id="IPR050266">
    <property type="entry name" value="AB_hydrolase_sf"/>
</dbReference>
<dbReference type="AlphaFoldDB" id="A0A073JVG6"/>
<reference evidence="3 4" key="1">
    <citation type="submission" date="2014-06" db="EMBL/GenBank/DDBJ databases">
        <title>Draft genome sequence of Bacillus manliponensis JCM 15802 (MCCC 1A00708).</title>
        <authorList>
            <person name="Lai Q."/>
            <person name="Liu Y."/>
            <person name="Shao Z."/>
        </authorList>
    </citation>
    <scope>NUCLEOTIDE SEQUENCE [LARGE SCALE GENOMIC DNA]</scope>
    <source>
        <strain evidence="3 4">JCM 15802</strain>
    </source>
</reference>